<sequence>MVNAVFCRDRGHDCDFAVQTDNDDELVHHVQDHAERIHDVELSRADVEDLITEAEA</sequence>
<gene>
    <name evidence="1" type="ORF">MBEHAL_0508</name>
</gene>
<dbReference type="Proteomes" id="UP000016986">
    <property type="component" value="Unassembled WGS sequence"/>
</dbReference>
<dbReference type="RefSeq" id="WP_020222710.1">
    <property type="nucleotide sequence ID" value="NZ_BANO01000322.1"/>
</dbReference>
<evidence type="ECO:0000313" key="1">
    <source>
        <dbReference type="EMBL" id="GAD51748.1"/>
    </source>
</evidence>
<reference evidence="1 2" key="1">
    <citation type="submission" date="2013-09" db="EMBL/GenBank/DDBJ databases">
        <title>Whole genome sequencing of Halarchaeum acidiphilum strain MH1-52-1.</title>
        <authorList>
            <person name="Shimane Y."/>
            <person name="Minegishi H."/>
            <person name="Nishi S."/>
            <person name="Echigo A."/>
            <person name="Shuto A."/>
            <person name="Konishi M."/>
            <person name="Ito T."/>
            <person name="Ohkuma M."/>
            <person name="Ohta Y."/>
            <person name="Nagano Y."/>
            <person name="Tsubouchi T."/>
            <person name="Mori K."/>
            <person name="Usui K."/>
            <person name="Kamekura M."/>
            <person name="Usami R."/>
            <person name="Takaki Y."/>
            <person name="Hatada Y."/>
        </authorList>
    </citation>
    <scope>NUCLEOTIDE SEQUENCE [LARGE SCALE GENOMIC DNA]</scope>
    <source>
        <strain evidence="1 2">JCM 16109</strain>
    </source>
</reference>
<organism evidence="1 2">
    <name type="scientific">Halarchaeum acidiphilum MH1-52-1</name>
    <dbReference type="NCBI Taxonomy" id="1261545"/>
    <lineage>
        <taxon>Archaea</taxon>
        <taxon>Methanobacteriati</taxon>
        <taxon>Methanobacteriota</taxon>
        <taxon>Stenosarchaea group</taxon>
        <taxon>Halobacteria</taxon>
        <taxon>Halobacteriales</taxon>
        <taxon>Halobacteriaceae</taxon>
    </lineage>
</organism>
<proteinExistence type="predicted"/>
<dbReference type="EMBL" id="BATA01000007">
    <property type="protein sequence ID" value="GAD51748.1"/>
    <property type="molecule type" value="Genomic_DNA"/>
</dbReference>
<dbReference type="AlphaFoldDB" id="U3AAF2"/>
<comment type="caution">
    <text evidence="1">The sequence shown here is derived from an EMBL/GenBank/DDBJ whole genome shotgun (WGS) entry which is preliminary data.</text>
</comment>
<evidence type="ECO:0008006" key="3">
    <source>
        <dbReference type="Google" id="ProtNLM"/>
    </source>
</evidence>
<dbReference type="InterPro" id="IPR009409">
    <property type="entry name" value="DUF1059"/>
</dbReference>
<name>U3AAF2_9EURY</name>
<keyword evidence="2" id="KW-1185">Reference proteome</keyword>
<dbReference type="Pfam" id="PF06348">
    <property type="entry name" value="DUF1059"/>
    <property type="match status" value="1"/>
</dbReference>
<accession>U3AAF2</accession>
<dbReference type="OrthoDB" id="9023at2157"/>
<evidence type="ECO:0000313" key="2">
    <source>
        <dbReference type="Proteomes" id="UP000016986"/>
    </source>
</evidence>
<protein>
    <recommendedName>
        <fullName evidence="3">DUF1059 domain-containing protein</fullName>
    </recommendedName>
</protein>
<dbReference type="eggNOG" id="arCOG05278">
    <property type="taxonomic scope" value="Archaea"/>
</dbReference>